<dbReference type="STRING" id="500610.SAMN02799615_01228"/>
<accession>A0A1I2BQB3</accession>
<proteinExistence type="predicted"/>
<name>A0A1I2BQB3_9GAMM</name>
<dbReference type="AlphaFoldDB" id="A0A1I2BQB3"/>
<keyword evidence="1" id="KW-0732">Signal</keyword>
<dbReference type="RefSeq" id="WP_177218790.1">
    <property type="nucleotide sequence ID" value="NZ_FONH01000003.1"/>
</dbReference>
<dbReference type="GO" id="GO:0006508">
    <property type="term" value="P:proteolysis"/>
    <property type="evidence" value="ECO:0007669"/>
    <property type="project" value="InterPro"/>
</dbReference>
<dbReference type="InterPro" id="IPR053724">
    <property type="entry name" value="OMP_A26_sf"/>
</dbReference>
<sequence length="329" mass="36479">MFMKKSLALGVASLLVATGSAHAANPAVTDSAPLVHSSKFEAGLFTGYLAGTAREYVYDGETGTKLSQLNWRIKNAATVGLNVTYRPLDWLTIRGQAWTIVASNGKLTDYDWTMRSFGIQDWTDRSISSTRMNQSYGADISLAATFYRYGGLSLDALAGVRYQTMRFVAHDGSYIYSTDPNAADDMPPDPSTFHNDSGNITGDVITYRQTWRSGYLGMAMRYEADKFDFYGQAIVSPWTFGKDRDNHLQTGVITREHGKRSNMFGMEVGTNYHLTPRWSLYSSLGYEKYAHTKADTHRWGAEGESFDPTGSAGLANETWNLRVGAKLAF</sequence>
<feature type="chain" id="PRO_5011526591" evidence="1">
    <location>
        <begin position="24"/>
        <end position="329"/>
    </location>
</feature>
<dbReference type="SUPFAM" id="SSF69917">
    <property type="entry name" value="OMPT-like"/>
    <property type="match status" value="1"/>
</dbReference>
<gene>
    <name evidence="2" type="ORF">SAMN02799615_01228</name>
</gene>
<keyword evidence="3" id="KW-1185">Reference proteome</keyword>
<dbReference type="Gene3D" id="2.40.128.90">
    <property type="entry name" value="OMPT-like"/>
    <property type="match status" value="1"/>
</dbReference>
<reference evidence="3" key="1">
    <citation type="submission" date="2016-10" db="EMBL/GenBank/DDBJ databases">
        <authorList>
            <person name="Varghese N."/>
            <person name="Submissions S."/>
        </authorList>
    </citation>
    <scope>NUCLEOTIDE SEQUENCE [LARGE SCALE GENOMIC DNA]</scope>
    <source>
        <strain evidence="3">UNC178MFTsu3.1</strain>
    </source>
</reference>
<dbReference type="InterPro" id="IPR020080">
    <property type="entry name" value="OM_adhesin/peptidase_omptin"/>
</dbReference>
<dbReference type="Pfam" id="PF01278">
    <property type="entry name" value="Omptin"/>
    <property type="match status" value="1"/>
</dbReference>
<dbReference type="EMBL" id="FONH01000003">
    <property type="protein sequence ID" value="SFE58239.1"/>
    <property type="molecule type" value="Genomic_DNA"/>
</dbReference>
<dbReference type="PRINTS" id="PR00482">
    <property type="entry name" value="OMPTIN"/>
</dbReference>
<organism evidence="2 3">
    <name type="scientific">Dyella marensis</name>
    <dbReference type="NCBI Taxonomy" id="500610"/>
    <lineage>
        <taxon>Bacteria</taxon>
        <taxon>Pseudomonadati</taxon>
        <taxon>Pseudomonadota</taxon>
        <taxon>Gammaproteobacteria</taxon>
        <taxon>Lysobacterales</taxon>
        <taxon>Rhodanobacteraceae</taxon>
        <taxon>Dyella</taxon>
    </lineage>
</organism>
<dbReference type="InterPro" id="IPR000036">
    <property type="entry name" value="Peptidase_A26_omptin"/>
</dbReference>
<dbReference type="GO" id="GO:0009279">
    <property type="term" value="C:cell outer membrane"/>
    <property type="evidence" value="ECO:0007669"/>
    <property type="project" value="InterPro"/>
</dbReference>
<evidence type="ECO:0000313" key="2">
    <source>
        <dbReference type="EMBL" id="SFE58239.1"/>
    </source>
</evidence>
<feature type="signal peptide" evidence="1">
    <location>
        <begin position="1"/>
        <end position="23"/>
    </location>
</feature>
<dbReference type="GO" id="GO:0004190">
    <property type="term" value="F:aspartic-type endopeptidase activity"/>
    <property type="evidence" value="ECO:0007669"/>
    <property type="project" value="InterPro"/>
</dbReference>
<protein>
    <submittedName>
        <fullName evidence="2">Omptin family protein</fullName>
    </submittedName>
</protein>
<evidence type="ECO:0000313" key="3">
    <source>
        <dbReference type="Proteomes" id="UP000199477"/>
    </source>
</evidence>
<dbReference type="Proteomes" id="UP000199477">
    <property type="component" value="Unassembled WGS sequence"/>
</dbReference>
<evidence type="ECO:0000256" key="1">
    <source>
        <dbReference type="SAM" id="SignalP"/>
    </source>
</evidence>